<evidence type="ECO:0000313" key="2">
    <source>
        <dbReference type="Proteomes" id="UP000316882"/>
    </source>
</evidence>
<name>A0A4Y3PC53_BREPA</name>
<accession>A0A4Y3PC53</accession>
<comment type="caution">
    <text evidence="1">The sequence shown here is derived from an EMBL/GenBank/DDBJ whole genome shotgun (WGS) entry which is preliminary data.</text>
</comment>
<dbReference type="EMBL" id="BJMH01000003">
    <property type="protein sequence ID" value="GEB31163.1"/>
    <property type="molecule type" value="Genomic_DNA"/>
</dbReference>
<keyword evidence="2" id="KW-1185">Reference proteome</keyword>
<dbReference type="Proteomes" id="UP000316882">
    <property type="component" value="Unassembled WGS sequence"/>
</dbReference>
<dbReference type="AlphaFoldDB" id="A0A4Y3PC53"/>
<sequence>MKKFYILILSLIGIIALSNLVYFPGLKVWAFDELALFDKQKITSLTIHNHEENEKVEITDPKEIQKVLNDFSKMELRRIKSESDANNSGAKEVKENVHTYTIDVYANKQDIGTIYLSGTTYMIFYGKSSSDDIPVYKIENNPDLEIHEVFNSAKKKII</sequence>
<organism evidence="1 2">
    <name type="scientific">Brevibacillus parabrevis</name>
    <dbReference type="NCBI Taxonomy" id="54914"/>
    <lineage>
        <taxon>Bacteria</taxon>
        <taxon>Bacillati</taxon>
        <taxon>Bacillota</taxon>
        <taxon>Bacilli</taxon>
        <taxon>Bacillales</taxon>
        <taxon>Paenibacillaceae</taxon>
        <taxon>Brevibacillus</taxon>
    </lineage>
</organism>
<reference evidence="1 2" key="1">
    <citation type="submission" date="2019-06" db="EMBL/GenBank/DDBJ databases">
        <title>Whole genome shotgun sequence of Brevibacillus parabrevis NBRC 12334.</title>
        <authorList>
            <person name="Hosoyama A."/>
            <person name="Uohara A."/>
            <person name="Ohji S."/>
            <person name="Ichikawa N."/>
        </authorList>
    </citation>
    <scope>NUCLEOTIDE SEQUENCE [LARGE SCALE GENOMIC DNA]</scope>
    <source>
        <strain evidence="1 2">NBRC 12334</strain>
    </source>
</reference>
<evidence type="ECO:0000313" key="1">
    <source>
        <dbReference type="EMBL" id="GEB31163.1"/>
    </source>
</evidence>
<proteinExistence type="predicted"/>
<dbReference type="RefSeq" id="WP_122962483.1">
    <property type="nucleotide sequence ID" value="NZ_BJMH01000003.1"/>
</dbReference>
<protein>
    <submittedName>
        <fullName evidence="1">Uncharacterized protein</fullName>
    </submittedName>
</protein>
<gene>
    <name evidence="1" type="ORF">BPA01_07430</name>
</gene>